<keyword evidence="2" id="KW-0285">Flavoprotein</keyword>
<dbReference type="EC" id="1.5.3.1" evidence="6"/>
<dbReference type="GO" id="GO:0050660">
    <property type="term" value="F:flavin adenine dinucleotide binding"/>
    <property type="evidence" value="ECO:0007669"/>
    <property type="project" value="InterPro"/>
</dbReference>
<evidence type="ECO:0000259" key="5">
    <source>
        <dbReference type="Pfam" id="PF01266"/>
    </source>
</evidence>
<evidence type="ECO:0000256" key="1">
    <source>
        <dbReference type="ARBA" id="ARBA00001974"/>
    </source>
</evidence>
<dbReference type="PANTHER" id="PTHR10961:SF7">
    <property type="entry name" value="FAD DEPENDENT OXIDOREDUCTASE DOMAIN-CONTAINING PROTEIN"/>
    <property type="match status" value="1"/>
</dbReference>
<dbReference type="Gene3D" id="3.50.50.60">
    <property type="entry name" value="FAD/NAD(P)-binding domain"/>
    <property type="match status" value="1"/>
</dbReference>
<keyword evidence="3" id="KW-0274">FAD</keyword>
<dbReference type="NCBIfam" id="NF008425">
    <property type="entry name" value="PRK11259.1"/>
    <property type="match status" value="1"/>
</dbReference>
<dbReference type="Pfam" id="PF01266">
    <property type="entry name" value="DAO"/>
    <property type="match status" value="1"/>
</dbReference>
<dbReference type="AlphaFoldDB" id="A0A6M5YPB3"/>
<dbReference type="InterPro" id="IPR045170">
    <property type="entry name" value="MTOX"/>
</dbReference>
<dbReference type="Proteomes" id="UP000503447">
    <property type="component" value="Chromosome"/>
</dbReference>
<proteinExistence type="predicted"/>
<evidence type="ECO:0000256" key="4">
    <source>
        <dbReference type="ARBA" id="ARBA00023002"/>
    </source>
</evidence>
<evidence type="ECO:0000313" key="7">
    <source>
        <dbReference type="Proteomes" id="UP000503447"/>
    </source>
</evidence>
<gene>
    <name evidence="6" type="ORF">FTUN_2662</name>
</gene>
<evidence type="ECO:0000256" key="3">
    <source>
        <dbReference type="ARBA" id="ARBA00022827"/>
    </source>
</evidence>
<accession>A0A6M5YPB3</accession>
<dbReference type="EMBL" id="CP053452">
    <property type="protein sequence ID" value="QJW95123.1"/>
    <property type="molecule type" value="Genomic_DNA"/>
</dbReference>
<dbReference type="PRINTS" id="PR00411">
    <property type="entry name" value="PNDRDTASEI"/>
</dbReference>
<organism evidence="6 7">
    <name type="scientific">Frigoriglobus tundricola</name>
    <dbReference type="NCBI Taxonomy" id="2774151"/>
    <lineage>
        <taxon>Bacteria</taxon>
        <taxon>Pseudomonadati</taxon>
        <taxon>Planctomycetota</taxon>
        <taxon>Planctomycetia</taxon>
        <taxon>Gemmatales</taxon>
        <taxon>Gemmataceae</taxon>
        <taxon>Frigoriglobus</taxon>
    </lineage>
</organism>
<sequence>MAASFDVIVLGVGGMGSAACFELARRGRRVLGLEQFPLVHARGSSHGHTRIIRTAYAEHPCYVPLVRRAFGRWYELEQLTGRHLLTECACLNVGTPGSEHVEGVRASVREHVLAAEELSGDAINRRYPAFRFPADYTGVLEQAAGFLYVEECVRAHIDAATALGAEVRAEEAVRAWRAVGADVEVTTDGGTYRAAKLVVTAGAWAAKLLADIGAPLRVMRQTLHWFGGGDFMRAGRRDHFPIFIADVPGGPFYGLPAIDPSGLKVARHYNAPELPGPDDVDWISTAADAAPVAQFLTKYTSLPSLVETRAQVCMYTVTPDHHFVIDVHPRWAQVSVACGFSGHGFKFASAVGEIMADLAESGRTKHDIEMFGATRFRAHGRHAPAGGTDAL</sequence>
<evidence type="ECO:0000313" key="6">
    <source>
        <dbReference type="EMBL" id="QJW95123.1"/>
    </source>
</evidence>
<dbReference type="RefSeq" id="WP_171470981.1">
    <property type="nucleotide sequence ID" value="NZ_CP053452.2"/>
</dbReference>
<dbReference type="KEGG" id="ftj:FTUN_2662"/>
<evidence type="ECO:0000256" key="2">
    <source>
        <dbReference type="ARBA" id="ARBA00022630"/>
    </source>
</evidence>
<dbReference type="Gene3D" id="3.30.9.10">
    <property type="entry name" value="D-Amino Acid Oxidase, subunit A, domain 2"/>
    <property type="match status" value="1"/>
</dbReference>
<dbReference type="PANTHER" id="PTHR10961">
    <property type="entry name" value="PEROXISOMAL SARCOSINE OXIDASE"/>
    <property type="match status" value="1"/>
</dbReference>
<keyword evidence="7" id="KW-1185">Reference proteome</keyword>
<feature type="domain" description="FAD dependent oxidoreductase" evidence="5">
    <location>
        <begin position="6"/>
        <end position="358"/>
    </location>
</feature>
<dbReference type="SUPFAM" id="SSF51905">
    <property type="entry name" value="FAD/NAD(P)-binding domain"/>
    <property type="match status" value="1"/>
</dbReference>
<name>A0A6M5YPB3_9BACT</name>
<keyword evidence="4 6" id="KW-0560">Oxidoreductase</keyword>
<dbReference type="SUPFAM" id="SSF54373">
    <property type="entry name" value="FAD-linked reductases, C-terminal domain"/>
    <property type="match status" value="1"/>
</dbReference>
<reference evidence="7" key="1">
    <citation type="submission" date="2020-05" db="EMBL/GenBank/DDBJ databases">
        <title>Frigoriglobus tundricola gen. nov., sp. nov., a psychrotolerant cellulolytic planctomycete of the family Gemmataceae with two divergent copies of 16S rRNA gene.</title>
        <authorList>
            <person name="Kulichevskaya I.S."/>
            <person name="Ivanova A.A."/>
            <person name="Naumoff D.G."/>
            <person name="Beletsky A.V."/>
            <person name="Rijpstra W.I.C."/>
            <person name="Sinninghe Damste J.S."/>
            <person name="Mardanov A.V."/>
            <person name="Ravin N.V."/>
            <person name="Dedysh S.N."/>
        </authorList>
    </citation>
    <scope>NUCLEOTIDE SEQUENCE [LARGE SCALE GENOMIC DNA]</scope>
    <source>
        <strain evidence="7">PL17</strain>
    </source>
</reference>
<comment type="cofactor">
    <cofactor evidence="1">
        <name>FAD</name>
        <dbReference type="ChEBI" id="CHEBI:57692"/>
    </cofactor>
</comment>
<dbReference type="InterPro" id="IPR036188">
    <property type="entry name" value="FAD/NAD-bd_sf"/>
</dbReference>
<dbReference type="InterPro" id="IPR006076">
    <property type="entry name" value="FAD-dep_OxRdtase"/>
</dbReference>
<protein>
    <submittedName>
        <fullName evidence="6">Sarcosine oxidase</fullName>
        <ecNumber evidence="6">1.5.3.1</ecNumber>
    </submittedName>
</protein>
<dbReference type="GO" id="GO:0008115">
    <property type="term" value="F:sarcosine oxidase activity"/>
    <property type="evidence" value="ECO:0007669"/>
    <property type="project" value="UniProtKB-EC"/>
</dbReference>